<protein>
    <submittedName>
        <fullName evidence="1">Ankyrin repeat protein</fullName>
    </submittedName>
</protein>
<proteinExistence type="predicted"/>
<organism evidence="1">
    <name type="scientific">Marseillevirus LCMAC101</name>
    <dbReference type="NCBI Taxonomy" id="2506602"/>
    <lineage>
        <taxon>Viruses</taxon>
        <taxon>Varidnaviria</taxon>
        <taxon>Bamfordvirae</taxon>
        <taxon>Nucleocytoviricota</taxon>
        <taxon>Megaviricetes</taxon>
        <taxon>Pimascovirales</taxon>
        <taxon>Pimascovirales incertae sedis</taxon>
        <taxon>Marseilleviridae</taxon>
    </lineage>
</organism>
<dbReference type="SUPFAM" id="SSF48403">
    <property type="entry name" value="Ankyrin repeat"/>
    <property type="match status" value="1"/>
</dbReference>
<dbReference type="EMBL" id="MK500327">
    <property type="protein sequence ID" value="QBK85620.1"/>
    <property type="molecule type" value="Genomic_DNA"/>
</dbReference>
<dbReference type="Pfam" id="PF00023">
    <property type="entry name" value="Ank"/>
    <property type="match status" value="1"/>
</dbReference>
<dbReference type="InterPro" id="IPR002110">
    <property type="entry name" value="Ankyrin_rpt"/>
</dbReference>
<evidence type="ECO:0000313" key="1">
    <source>
        <dbReference type="EMBL" id="QBK85620.1"/>
    </source>
</evidence>
<sequence>MDINFEICEAISAGNMQRLRELVEEHGISSELNLNPDQPVHPLHYAVEMQNFYAVNYLLDNGVSVESGRPIYLTPLEFSVTENNVKWEIVELLVLRGATLNPVIQGLELSGEVSQKFTEIWEKTKGYNIKRSK</sequence>
<dbReference type="Gene3D" id="1.25.40.20">
    <property type="entry name" value="Ankyrin repeat-containing domain"/>
    <property type="match status" value="1"/>
</dbReference>
<accession>A0A481YRM3</accession>
<name>A0A481YRM3_9VIRU</name>
<reference evidence="1" key="1">
    <citation type="journal article" date="2019" name="MBio">
        <title>Virus Genomes from Deep Sea Sediments Expand the Ocean Megavirome and Support Independent Origins of Viral Gigantism.</title>
        <authorList>
            <person name="Backstrom D."/>
            <person name="Yutin N."/>
            <person name="Jorgensen S.L."/>
            <person name="Dharamshi J."/>
            <person name="Homa F."/>
            <person name="Zaremba-Niedwiedzka K."/>
            <person name="Spang A."/>
            <person name="Wolf Y.I."/>
            <person name="Koonin E.V."/>
            <person name="Ettema T.J."/>
        </authorList>
    </citation>
    <scope>NUCLEOTIDE SEQUENCE</scope>
</reference>
<gene>
    <name evidence="1" type="ORF">LCMAC101_02150</name>
</gene>
<dbReference type="InterPro" id="IPR036770">
    <property type="entry name" value="Ankyrin_rpt-contain_sf"/>
</dbReference>